<evidence type="ECO:0000313" key="2">
    <source>
        <dbReference type="Proteomes" id="UP001615550"/>
    </source>
</evidence>
<organism evidence="1 2">
    <name type="scientific">Legionella lytica</name>
    <dbReference type="NCBI Taxonomy" id="96232"/>
    <lineage>
        <taxon>Bacteria</taxon>
        <taxon>Pseudomonadati</taxon>
        <taxon>Pseudomonadota</taxon>
        <taxon>Gammaproteobacteria</taxon>
        <taxon>Legionellales</taxon>
        <taxon>Legionellaceae</taxon>
        <taxon>Legionella</taxon>
    </lineage>
</organism>
<sequence length="518" mass="57671">MNLTEWWLAWDADLDGLAPKVSDSRTEPWLAARSMISEGAQIEANVLWGLHFAAKINAAAEKLGAPFYNEVLGKRAHLPSIGCPDSLLFALTYYHHLQRYQSIDQGSSLVLAQIRKEQPGVHYAATTLKKRLDEYCLAPENIATVQALWPEIGLLQGPGLLPQVEQWLATEPLVDKLLKQLEQATGKIVGEFDAEYDDINLLFTKVDELLEGKVATLKEITACKKLIELLNEETLLPHDLSEPNSLKNNYPDFAEYWLTLHEHIPPISKKKALGITGVRTVIEVARFAAGMLSSLTQTVVGYFTPLYVNELASSAVNVVDNLTAAITPTSTLEQRKQLLISHAEQIIVRSAASLNRQPDDPIDANDFKRLSANEVNGLVDKLSLVQHLLALKQCLAIYQIEHTTGFAKFSLSSVLKPITELLSHTFLRPLMFDAILLVLEAEQLELQVNGLIDTAKSSEESDTKVLKTQLVNTLKATETRVNYVPQNSKFIFFKPESEKALKNFTEVMKHTLDNSLSV</sequence>
<gene>
    <name evidence="1" type="ORF">ACD661_08400</name>
</gene>
<keyword evidence="2" id="KW-1185">Reference proteome</keyword>
<reference evidence="1 2" key="1">
    <citation type="submission" date="2024-08" db="EMBL/GenBank/DDBJ databases">
        <title>Draft Genome Sequence of Legionella lytica strain DSB2004, Isolated From a Fire Sprinkler System.</title>
        <authorList>
            <person name="Everhart A.D."/>
            <person name="Kidane D.T."/>
            <person name="Farone A.L."/>
            <person name="Farone M.B."/>
        </authorList>
    </citation>
    <scope>NUCLEOTIDE SEQUENCE [LARGE SCALE GENOMIC DNA]</scope>
    <source>
        <strain evidence="1 2">DSB2004</strain>
    </source>
</reference>
<dbReference type="RefSeq" id="WP_400187416.1">
    <property type="nucleotide sequence ID" value="NZ_JBGORX010000002.1"/>
</dbReference>
<comment type="caution">
    <text evidence="1">The sequence shown here is derived from an EMBL/GenBank/DDBJ whole genome shotgun (WGS) entry which is preliminary data.</text>
</comment>
<accession>A0ABW8DAM6</accession>
<dbReference type="Proteomes" id="UP001615550">
    <property type="component" value="Unassembled WGS sequence"/>
</dbReference>
<evidence type="ECO:0008006" key="3">
    <source>
        <dbReference type="Google" id="ProtNLM"/>
    </source>
</evidence>
<dbReference type="EMBL" id="JBGORX010000002">
    <property type="protein sequence ID" value="MFJ1268570.1"/>
    <property type="molecule type" value="Genomic_DNA"/>
</dbReference>
<protein>
    <recommendedName>
        <fullName evidence="3">Purine NTPase</fullName>
    </recommendedName>
</protein>
<evidence type="ECO:0000313" key="1">
    <source>
        <dbReference type="EMBL" id="MFJ1268570.1"/>
    </source>
</evidence>
<name>A0ABW8DAM6_9GAMM</name>
<proteinExistence type="predicted"/>